<dbReference type="STRING" id="133412.A0A1R1YFK4"/>
<dbReference type="InterPro" id="IPR002885">
    <property type="entry name" value="PPR_rpt"/>
</dbReference>
<dbReference type="EMBL" id="LSSN01000130">
    <property type="protein sequence ID" value="OMJ25679.1"/>
    <property type="molecule type" value="Genomic_DNA"/>
</dbReference>
<evidence type="ECO:0000256" key="1">
    <source>
        <dbReference type="PROSITE-ProRule" id="PRU00708"/>
    </source>
</evidence>
<feature type="compositionally biased region" description="Polar residues" evidence="2">
    <location>
        <begin position="185"/>
        <end position="201"/>
    </location>
</feature>
<evidence type="ECO:0000313" key="4">
    <source>
        <dbReference type="Proteomes" id="UP000187283"/>
    </source>
</evidence>
<evidence type="ECO:0008006" key="5">
    <source>
        <dbReference type="Google" id="ProtNLM"/>
    </source>
</evidence>
<reference evidence="3 4" key="1">
    <citation type="submission" date="2017-01" db="EMBL/GenBank/DDBJ databases">
        <authorList>
            <person name="Mah S.A."/>
            <person name="Swanson W.J."/>
            <person name="Moy G.W."/>
            <person name="Vacquier V.D."/>
        </authorList>
    </citation>
    <scope>NUCLEOTIDE SEQUENCE [LARGE SCALE GENOMIC DNA]</scope>
    <source>
        <strain evidence="3 4">GSMNP</strain>
    </source>
</reference>
<evidence type="ECO:0000313" key="3">
    <source>
        <dbReference type="EMBL" id="OMJ25679.1"/>
    </source>
</evidence>
<evidence type="ECO:0000256" key="2">
    <source>
        <dbReference type="SAM" id="MobiDB-lite"/>
    </source>
</evidence>
<feature type="repeat" description="PPR" evidence="1">
    <location>
        <begin position="9"/>
        <end position="43"/>
    </location>
</feature>
<dbReference type="AlphaFoldDB" id="A0A1R1YFK4"/>
<keyword evidence="4" id="KW-1185">Reference proteome</keyword>
<dbReference type="OrthoDB" id="5567375at2759"/>
<proteinExistence type="predicted"/>
<name>A0A1R1YFK4_9FUNG</name>
<feature type="region of interest" description="Disordered" evidence="2">
    <location>
        <begin position="174"/>
        <end position="201"/>
    </location>
</feature>
<gene>
    <name evidence="3" type="ORF">AYI70_g725</name>
</gene>
<protein>
    <recommendedName>
        <fullName evidence="5">Pentatricopeptide repeat-containing protein</fullName>
    </recommendedName>
</protein>
<sequence length="365" mass="42186">MLDSGIKPDSIAYLKRIKAHCLAGNHENTSKIYWEMVDSNLEPKPHSVDFVFKSLFCNFDFSGLISIAYNSIVELNANLNTLAFNYLIMAIFRNSPTNQSMSLITQIFALMIKRLPDRDYKKFEDSIFLTEISKKFNETSDYEIPNPRSSLGMKTLDNVEPILDWLSSNSQNNLNNPNTSGYLEDSNNFQGSSVQNNQPSYYDNKNFTRINDLRSKNGTKHTFSKILSIIEYLNIGIDKLRSPSKTSQSDIIHSKYHKAKISLVPPPNLQTFTLLSRYALKIEDYELAIGVYEEFENYLPFHKWDRPHNPRFYGFVFASYLALGDTEGAKHIWSKMCDYGYILNDHKSNFEEYSSYYYNKSISCL</sequence>
<comment type="caution">
    <text evidence="3">The sequence shown here is derived from an EMBL/GenBank/DDBJ whole genome shotgun (WGS) entry which is preliminary data.</text>
</comment>
<accession>A0A1R1YFK4</accession>
<organism evidence="3 4">
    <name type="scientific">Smittium culicis</name>
    <dbReference type="NCBI Taxonomy" id="133412"/>
    <lineage>
        <taxon>Eukaryota</taxon>
        <taxon>Fungi</taxon>
        <taxon>Fungi incertae sedis</taxon>
        <taxon>Zoopagomycota</taxon>
        <taxon>Kickxellomycotina</taxon>
        <taxon>Harpellomycetes</taxon>
        <taxon>Harpellales</taxon>
        <taxon>Legeriomycetaceae</taxon>
        <taxon>Smittium</taxon>
    </lineage>
</organism>
<dbReference type="PROSITE" id="PS51375">
    <property type="entry name" value="PPR"/>
    <property type="match status" value="1"/>
</dbReference>
<dbReference type="Proteomes" id="UP000187283">
    <property type="component" value="Unassembled WGS sequence"/>
</dbReference>